<dbReference type="Proteomes" id="UP000198703">
    <property type="component" value="Unassembled WGS sequence"/>
</dbReference>
<keyword evidence="5 7" id="KW-0975">Bacterial flagellum</keyword>
<feature type="signal peptide" evidence="8">
    <location>
        <begin position="1"/>
        <end position="29"/>
    </location>
</feature>
<evidence type="ECO:0000313" key="9">
    <source>
        <dbReference type="EMBL" id="SEA56154.1"/>
    </source>
</evidence>
<dbReference type="GO" id="GO:0071973">
    <property type="term" value="P:bacterial-type flagellum-dependent cell motility"/>
    <property type="evidence" value="ECO:0007669"/>
    <property type="project" value="InterPro"/>
</dbReference>
<evidence type="ECO:0000256" key="5">
    <source>
        <dbReference type="ARBA" id="ARBA00023143"/>
    </source>
</evidence>
<dbReference type="AlphaFoldDB" id="A0A1H4C6Z4"/>
<dbReference type="PRINTS" id="PR01008">
    <property type="entry name" value="FLGLRINGFLGH"/>
</dbReference>
<dbReference type="OrthoDB" id="9789227at2"/>
<dbReference type="PANTHER" id="PTHR34933">
    <property type="entry name" value="FLAGELLAR L-RING PROTEIN"/>
    <property type="match status" value="1"/>
</dbReference>
<dbReference type="GO" id="GO:0009279">
    <property type="term" value="C:cell outer membrane"/>
    <property type="evidence" value="ECO:0007669"/>
    <property type="project" value="UniProtKB-SubCell"/>
</dbReference>
<proteinExistence type="inferred from homology"/>
<sequence>MARQRSRLPALAKGLGCAAVALSALGGCAERLDHLGKPPTITGPGAQNAPLPPISEARRAIARPAPIAAPEAYAVASTWRSGPSSLFGDRRARTVGDILTVVIDISEEGTIDNTTNRSRSGSENIGVSALLGLPSVAATVLPAGTGIDPAVDLSGSSASAGAGNISRSEEITLRVAATVVDVLPNGHFVIEGSQELRVNFELRELLVAGVIRPEDVSRRNEITYDKIADARISYGGRGQITDLQQPRYGQQVLDVIMPF</sequence>
<keyword evidence="6 7" id="KW-0998">Cell outer membrane</keyword>
<keyword evidence="9" id="KW-0969">Cilium</keyword>
<keyword evidence="9" id="KW-0282">Flagellum</keyword>
<evidence type="ECO:0000256" key="4">
    <source>
        <dbReference type="ARBA" id="ARBA00023136"/>
    </source>
</evidence>
<dbReference type="PANTHER" id="PTHR34933:SF1">
    <property type="entry name" value="FLAGELLAR L-RING PROTEIN"/>
    <property type="match status" value="1"/>
</dbReference>
<comment type="similarity">
    <text evidence="2 7">Belongs to the FlgH family.</text>
</comment>
<protein>
    <recommendedName>
        <fullName evidence="7">Flagellar L-ring protein</fullName>
    </recommendedName>
    <alternativeName>
        <fullName evidence="7">Basal body L-ring protein</fullName>
    </alternativeName>
</protein>
<reference evidence="9 10" key="1">
    <citation type="submission" date="2016-10" db="EMBL/GenBank/DDBJ databases">
        <authorList>
            <person name="de Groot N.N."/>
        </authorList>
    </citation>
    <scope>NUCLEOTIDE SEQUENCE [LARGE SCALE GENOMIC DNA]</scope>
    <source>
        <strain evidence="9 10">DSM 15345</strain>
    </source>
</reference>
<evidence type="ECO:0000256" key="6">
    <source>
        <dbReference type="ARBA" id="ARBA00023237"/>
    </source>
</evidence>
<evidence type="ECO:0000256" key="7">
    <source>
        <dbReference type="HAMAP-Rule" id="MF_00415"/>
    </source>
</evidence>
<dbReference type="EMBL" id="FNQM01000006">
    <property type="protein sequence ID" value="SEA56154.1"/>
    <property type="molecule type" value="Genomic_DNA"/>
</dbReference>
<evidence type="ECO:0000313" key="10">
    <source>
        <dbReference type="Proteomes" id="UP000198703"/>
    </source>
</evidence>
<comment type="subcellular location">
    <subcellularLocation>
        <location evidence="7">Cell outer membrane</location>
        <topology evidence="7">Lipid-anchor</topology>
    </subcellularLocation>
    <subcellularLocation>
        <location evidence="7">Bacterial flagellum basal body</location>
    </subcellularLocation>
</comment>
<evidence type="ECO:0000256" key="3">
    <source>
        <dbReference type="ARBA" id="ARBA00022729"/>
    </source>
</evidence>
<dbReference type="NCBIfam" id="NF001305">
    <property type="entry name" value="PRK00249.1-5"/>
    <property type="match status" value="1"/>
</dbReference>
<evidence type="ECO:0000256" key="8">
    <source>
        <dbReference type="SAM" id="SignalP"/>
    </source>
</evidence>
<keyword evidence="10" id="KW-1185">Reference proteome</keyword>
<keyword evidence="9" id="KW-0966">Cell projection</keyword>
<name>A0A1H4C6Z4_9RHOB</name>
<organism evidence="9 10">
    <name type="scientific">Rubrimonas cliftonensis</name>
    <dbReference type="NCBI Taxonomy" id="89524"/>
    <lineage>
        <taxon>Bacteria</taxon>
        <taxon>Pseudomonadati</taxon>
        <taxon>Pseudomonadota</taxon>
        <taxon>Alphaproteobacteria</taxon>
        <taxon>Rhodobacterales</taxon>
        <taxon>Paracoccaceae</taxon>
        <taxon>Rubrimonas</taxon>
    </lineage>
</organism>
<evidence type="ECO:0000256" key="2">
    <source>
        <dbReference type="ARBA" id="ARBA00006929"/>
    </source>
</evidence>
<dbReference type="GO" id="GO:0009427">
    <property type="term" value="C:bacterial-type flagellum basal body, distal rod, L ring"/>
    <property type="evidence" value="ECO:0007669"/>
    <property type="project" value="InterPro"/>
</dbReference>
<gene>
    <name evidence="7" type="primary">flgH</name>
    <name evidence="9" type="ORF">SAMN05444370_106239</name>
</gene>
<feature type="chain" id="PRO_5011507744" description="Flagellar L-ring protein" evidence="8">
    <location>
        <begin position="30"/>
        <end position="259"/>
    </location>
</feature>
<comment type="subunit">
    <text evidence="7">The basal body constitutes a major portion of the flagellar organelle and consists of four rings (L,P,S, and M) mounted on a central rod.</text>
</comment>
<dbReference type="HAMAP" id="MF_00415">
    <property type="entry name" value="FlgH"/>
    <property type="match status" value="1"/>
</dbReference>
<dbReference type="RefSeq" id="WP_093253861.1">
    <property type="nucleotide sequence ID" value="NZ_FNQM01000006.1"/>
</dbReference>
<dbReference type="Pfam" id="PF02107">
    <property type="entry name" value="FlgH"/>
    <property type="match status" value="1"/>
</dbReference>
<dbReference type="GO" id="GO:0003774">
    <property type="term" value="F:cytoskeletal motor activity"/>
    <property type="evidence" value="ECO:0007669"/>
    <property type="project" value="InterPro"/>
</dbReference>
<evidence type="ECO:0000256" key="1">
    <source>
        <dbReference type="ARBA" id="ARBA00002591"/>
    </source>
</evidence>
<comment type="function">
    <text evidence="1 7">Assembles around the rod to form the L-ring and probably protects the motor/basal body from shearing forces during rotation.</text>
</comment>
<keyword evidence="4 7" id="KW-0472">Membrane</keyword>
<accession>A0A1H4C6Z4</accession>
<keyword evidence="7" id="KW-0449">Lipoprotein</keyword>
<keyword evidence="3 7" id="KW-0732">Signal</keyword>
<dbReference type="PROSITE" id="PS51257">
    <property type="entry name" value="PROKAR_LIPOPROTEIN"/>
    <property type="match status" value="1"/>
</dbReference>
<dbReference type="STRING" id="89524.SAMN05444370_106239"/>
<dbReference type="InterPro" id="IPR000527">
    <property type="entry name" value="Flag_Lring"/>
</dbReference>